<dbReference type="EMBL" id="JOKZ01000521">
    <property type="protein sequence ID" value="KKO97672.1"/>
    <property type="molecule type" value="Genomic_DNA"/>
</dbReference>
<comment type="caution">
    <text evidence="2">The sequence shown here is derived from an EMBL/GenBank/DDBJ whole genome shotgun (WGS) entry which is preliminary data.</text>
</comment>
<sequence length="353" mass="39453">MAKRKSGESLAPPRKKAKLDQPTEAPRLQTLGTDAAAASSSSRSSPSPSPSSTSQRPEKRKIPDDTSSDSEDEWDARFNTKRIRTQSPINSTRRSPTPNYEDWVLHDDNPEAQAHIYWEPTDLPEKVRRWRARAELSLAGYVNCSCGKMHYAIGRKSWHYPGQEPELEDPEESVLEADEGYTQPASISAHQNRGHERLPTPELSDEEANAGNTQFNFTPIDVSILQEIPTSPDSPVPVVTEVPTVSPTITPTTTPAIASTTNTGRVSRRHTGAQHDVENSKARRQRRRKNNNKEKKEDKGKPDQRQSRNRKPKTTLVAEEPAVLRRSSRRNAESTMWFLDSSGRACSITASSR</sequence>
<protein>
    <submittedName>
        <fullName evidence="2">Uncharacterized protein</fullName>
    </submittedName>
</protein>
<feature type="compositionally biased region" description="Acidic residues" evidence="1">
    <location>
        <begin position="165"/>
        <end position="179"/>
    </location>
</feature>
<feature type="compositionally biased region" description="Polar residues" evidence="1">
    <location>
        <begin position="85"/>
        <end position="98"/>
    </location>
</feature>
<feature type="region of interest" description="Disordered" evidence="1">
    <location>
        <begin position="162"/>
        <end position="208"/>
    </location>
</feature>
<accession>A0A0F9XAA4</accession>
<feature type="region of interest" description="Disordered" evidence="1">
    <location>
        <begin position="242"/>
        <end position="334"/>
    </location>
</feature>
<dbReference type="OrthoDB" id="4899582at2759"/>
<evidence type="ECO:0000313" key="2">
    <source>
        <dbReference type="EMBL" id="KKO97672.1"/>
    </source>
</evidence>
<feature type="compositionally biased region" description="Basic and acidic residues" evidence="1">
    <location>
        <begin position="291"/>
        <end position="306"/>
    </location>
</feature>
<feature type="compositionally biased region" description="Low complexity" evidence="1">
    <location>
        <begin position="35"/>
        <end position="54"/>
    </location>
</feature>
<name>A0A0F9XAA4_TRIHA</name>
<reference evidence="3" key="1">
    <citation type="journal article" date="2015" name="Genome Announc.">
        <title>Draft whole-genome sequence of the biocontrol agent Trichoderma harzianum T6776.</title>
        <authorList>
            <person name="Baroncelli R."/>
            <person name="Piaggeschi G."/>
            <person name="Fiorini L."/>
            <person name="Bertolini E."/>
            <person name="Zapparata A."/>
            <person name="Pe M.E."/>
            <person name="Sarrocco S."/>
            <person name="Vannacci G."/>
        </authorList>
    </citation>
    <scope>NUCLEOTIDE SEQUENCE [LARGE SCALE GENOMIC DNA]</scope>
    <source>
        <strain evidence="3">T6776</strain>
    </source>
</reference>
<proteinExistence type="predicted"/>
<feature type="region of interest" description="Disordered" evidence="1">
    <location>
        <begin position="1"/>
        <end position="105"/>
    </location>
</feature>
<dbReference type="Proteomes" id="UP000034112">
    <property type="component" value="Unassembled WGS sequence"/>
</dbReference>
<gene>
    <name evidence="2" type="ORF">THAR02_10218</name>
</gene>
<feature type="compositionally biased region" description="Low complexity" evidence="1">
    <location>
        <begin position="242"/>
        <end position="261"/>
    </location>
</feature>
<dbReference type="OMA" id="GRKSWHY"/>
<evidence type="ECO:0000313" key="3">
    <source>
        <dbReference type="Proteomes" id="UP000034112"/>
    </source>
</evidence>
<dbReference type="AlphaFoldDB" id="A0A0F9XAA4"/>
<evidence type="ECO:0000256" key="1">
    <source>
        <dbReference type="SAM" id="MobiDB-lite"/>
    </source>
</evidence>
<organism evidence="2 3">
    <name type="scientific">Trichoderma harzianum</name>
    <name type="common">Hypocrea lixii</name>
    <dbReference type="NCBI Taxonomy" id="5544"/>
    <lineage>
        <taxon>Eukaryota</taxon>
        <taxon>Fungi</taxon>
        <taxon>Dikarya</taxon>
        <taxon>Ascomycota</taxon>
        <taxon>Pezizomycotina</taxon>
        <taxon>Sordariomycetes</taxon>
        <taxon>Hypocreomycetidae</taxon>
        <taxon>Hypocreales</taxon>
        <taxon>Hypocreaceae</taxon>
        <taxon>Trichoderma</taxon>
    </lineage>
</organism>